<dbReference type="CDD" id="cd16936">
    <property type="entry name" value="HATPase_RsbW-like"/>
    <property type="match status" value="1"/>
</dbReference>
<evidence type="ECO:0000259" key="2">
    <source>
        <dbReference type="Pfam" id="PF13581"/>
    </source>
</evidence>
<dbReference type="EMBL" id="MEHJ01000002">
    <property type="protein sequence ID" value="OEJ21699.1"/>
    <property type="molecule type" value="Genomic_DNA"/>
</dbReference>
<evidence type="ECO:0000256" key="1">
    <source>
        <dbReference type="ARBA" id="ARBA00022527"/>
    </source>
</evidence>
<keyword evidence="1" id="KW-0808">Transferase</keyword>
<dbReference type="Gene3D" id="3.30.565.10">
    <property type="entry name" value="Histidine kinase-like ATPase, C-terminal domain"/>
    <property type="match status" value="1"/>
</dbReference>
<dbReference type="InterPro" id="IPR003594">
    <property type="entry name" value="HATPase_dom"/>
</dbReference>
<dbReference type="Pfam" id="PF13581">
    <property type="entry name" value="HATPase_c_2"/>
    <property type="match status" value="1"/>
</dbReference>
<dbReference type="Proteomes" id="UP000095759">
    <property type="component" value="Unassembled WGS sequence"/>
</dbReference>
<dbReference type="SUPFAM" id="SSF55874">
    <property type="entry name" value="ATPase domain of HSP90 chaperone/DNA topoisomerase II/histidine kinase"/>
    <property type="match status" value="1"/>
</dbReference>
<protein>
    <recommendedName>
        <fullName evidence="2">Histidine kinase/HSP90-like ATPase domain-containing protein</fullName>
    </recommendedName>
</protein>
<gene>
    <name evidence="3" type="ORF">AS594_37525</name>
</gene>
<accession>A0A1E5NZM2</accession>
<name>A0A1E5NZM2_9ACTN</name>
<keyword evidence="1" id="KW-0723">Serine/threonine-protein kinase</keyword>
<proteinExistence type="predicted"/>
<dbReference type="InterPro" id="IPR050267">
    <property type="entry name" value="Anti-sigma-factor_SerPK"/>
</dbReference>
<evidence type="ECO:0000313" key="4">
    <source>
        <dbReference type="Proteomes" id="UP000095759"/>
    </source>
</evidence>
<evidence type="ECO:0000313" key="3">
    <source>
        <dbReference type="EMBL" id="OEJ21699.1"/>
    </source>
</evidence>
<dbReference type="PANTHER" id="PTHR35526">
    <property type="entry name" value="ANTI-SIGMA-F FACTOR RSBW-RELATED"/>
    <property type="match status" value="1"/>
</dbReference>
<sequence>MSEARGWVCDFLYGLSRMHPPATPDAHDDVLLVVTELASNAFAFAPGPFTLTLRTSMTGTVHVALTDTNPAEPRPRPVDLTGRGGLGWHLISALAEQTIIVPEAHGKTVHAFLPW</sequence>
<dbReference type="AlphaFoldDB" id="A0A1E5NZM2"/>
<dbReference type="GO" id="GO:0004674">
    <property type="term" value="F:protein serine/threonine kinase activity"/>
    <property type="evidence" value="ECO:0007669"/>
    <property type="project" value="UniProtKB-KW"/>
</dbReference>
<dbReference type="InterPro" id="IPR036890">
    <property type="entry name" value="HATPase_C_sf"/>
</dbReference>
<organism evidence="3 4">
    <name type="scientific">Streptomyces agglomeratus</name>
    <dbReference type="NCBI Taxonomy" id="285458"/>
    <lineage>
        <taxon>Bacteria</taxon>
        <taxon>Bacillati</taxon>
        <taxon>Actinomycetota</taxon>
        <taxon>Actinomycetes</taxon>
        <taxon>Kitasatosporales</taxon>
        <taxon>Streptomycetaceae</taxon>
        <taxon>Streptomyces</taxon>
    </lineage>
</organism>
<keyword evidence="1" id="KW-0418">Kinase</keyword>
<dbReference type="PANTHER" id="PTHR35526:SF3">
    <property type="entry name" value="ANTI-SIGMA-F FACTOR RSBW"/>
    <property type="match status" value="1"/>
</dbReference>
<comment type="caution">
    <text evidence="3">The sequence shown here is derived from an EMBL/GenBank/DDBJ whole genome shotgun (WGS) entry which is preliminary data.</text>
</comment>
<feature type="domain" description="Histidine kinase/HSP90-like ATPase" evidence="2">
    <location>
        <begin position="23"/>
        <end position="109"/>
    </location>
</feature>
<keyword evidence="4" id="KW-1185">Reference proteome</keyword>
<reference evidence="3 4" key="1">
    <citation type="submission" date="2016-08" db="EMBL/GenBank/DDBJ databases">
        <title>Complete genome sequence of Streptomyces agglomeratus strain 6-3-2, a novel anti-MRSA actinomycete isolated from Wuli of Tebit, China.</title>
        <authorList>
            <person name="Chen X."/>
        </authorList>
    </citation>
    <scope>NUCLEOTIDE SEQUENCE [LARGE SCALE GENOMIC DNA]</scope>
    <source>
        <strain evidence="3 4">6-3-2</strain>
    </source>
</reference>